<name>A0A1R1L6R8_9MICC</name>
<gene>
    <name evidence="3" type="ORF">BKD30_14785</name>
</gene>
<evidence type="ECO:0008006" key="5">
    <source>
        <dbReference type="Google" id="ProtNLM"/>
    </source>
</evidence>
<evidence type="ECO:0000256" key="2">
    <source>
        <dbReference type="SAM" id="Phobius"/>
    </source>
</evidence>
<comment type="caution">
    <text evidence="3">The sequence shown here is derived from an EMBL/GenBank/DDBJ whole genome shotgun (WGS) entry which is preliminary data.</text>
</comment>
<reference evidence="3 4" key="1">
    <citation type="submission" date="2016-12" db="EMBL/GenBank/DDBJ databases">
        <title>Draft genome of Tersicoccus phoenicis 1P05MA.</title>
        <authorList>
            <person name="Nakajima Y."/>
            <person name="Yoshizawa S."/>
            <person name="Nakamura K."/>
            <person name="Ogura Y."/>
            <person name="Hayashi T."/>
            <person name="Kogure K."/>
        </authorList>
    </citation>
    <scope>NUCLEOTIDE SEQUENCE [LARGE SCALE GENOMIC DNA]</scope>
    <source>
        <strain evidence="3 4">1p05MA</strain>
    </source>
</reference>
<organism evidence="3 4">
    <name type="scientific">Tersicoccus phoenicis</name>
    <dbReference type="NCBI Taxonomy" id="554083"/>
    <lineage>
        <taxon>Bacteria</taxon>
        <taxon>Bacillati</taxon>
        <taxon>Actinomycetota</taxon>
        <taxon>Actinomycetes</taxon>
        <taxon>Micrococcales</taxon>
        <taxon>Micrococcaceae</taxon>
        <taxon>Tersicoccus</taxon>
    </lineage>
</organism>
<evidence type="ECO:0000256" key="1">
    <source>
        <dbReference type="SAM" id="MobiDB-lite"/>
    </source>
</evidence>
<dbReference type="EMBL" id="MRDE01000081">
    <property type="protein sequence ID" value="OMH23119.1"/>
    <property type="molecule type" value="Genomic_DNA"/>
</dbReference>
<sequence>MDSSPPTPTDKVTVSGPGPETAALIGQTHTTLAPGFYLMAAAVVSLVAVLCARETSRTPLRES</sequence>
<proteinExistence type="predicted"/>
<accession>A0A1R1L6R8</accession>
<keyword evidence="2" id="KW-0472">Membrane</keyword>
<evidence type="ECO:0000313" key="4">
    <source>
        <dbReference type="Proteomes" id="UP000187085"/>
    </source>
</evidence>
<feature type="transmembrane region" description="Helical" evidence="2">
    <location>
        <begin position="35"/>
        <end position="52"/>
    </location>
</feature>
<evidence type="ECO:0000313" key="3">
    <source>
        <dbReference type="EMBL" id="OMH23119.1"/>
    </source>
</evidence>
<dbReference type="AlphaFoldDB" id="A0A1R1L6R8"/>
<dbReference type="STRING" id="554083.BKD30_14785"/>
<dbReference type="RefSeq" id="WP_076705808.1">
    <property type="nucleotide sequence ID" value="NZ_MRDE01000081.1"/>
</dbReference>
<keyword evidence="2" id="KW-0812">Transmembrane</keyword>
<protein>
    <recommendedName>
        <fullName evidence="5">MFS transporter</fullName>
    </recommendedName>
</protein>
<keyword evidence="2" id="KW-1133">Transmembrane helix</keyword>
<keyword evidence="4" id="KW-1185">Reference proteome</keyword>
<feature type="region of interest" description="Disordered" evidence="1">
    <location>
        <begin position="1"/>
        <end position="20"/>
    </location>
</feature>
<dbReference type="Proteomes" id="UP000187085">
    <property type="component" value="Unassembled WGS sequence"/>
</dbReference>